<dbReference type="InterPro" id="IPR013078">
    <property type="entry name" value="His_Pase_superF_clade-1"/>
</dbReference>
<dbReference type="InterPro" id="IPR029033">
    <property type="entry name" value="His_PPase_superfam"/>
</dbReference>
<accession>A0A0N8KN70</accession>
<evidence type="ECO:0000256" key="4">
    <source>
        <dbReference type="ARBA" id="ARBA00023235"/>
    </source>
</evidence>
<dbReference type="PIRSF" id="PIRSF000709">
    <property type="entry name" value="6PFK_2-Ptase"/>
    <property type="match status" value="1"/>
</dbReference>
<dbReference type="SMART" id="SM00855">
    <property type="entry name" value="PGAM"/>
    <property type="match status" value="1"/>
</dbReference>
<protein>
    <recommendedName>
        <fullName evidence="2">phosphoglycerate mutase (2,3-diphosphoglycerate-dependent)</fullName>
        <ecNumber evidence="2">5.4.2.11</ecNumber>
    </recommendedName>
</protein>
<name>A0A0N8KN70_9CYAN</name>
<dbReference type="Gene3D" id="3.40.50.1240">
    <property type="entry name" value="Phosphoglycerate mutase-like"/>
    <property type="match status" value="1"/>
</dbReference>
<dbReference type="AlphaFoldDB" id="A0A0N8KN70"/>
<feature type="active site" description="Tele-phosphohistidine intermediate" evidence="5">
    <location>
        <position position="10"/>
    </location>
</feature>
<dbReference type="PATRIC" id="fig|1666911.3.peg.612"/>
<sequence length="211" mass="23721">MSLKLYLLRHGETEFSINRGYCGALDADLTDSGRAMAQAFADEYKSLDWAAIYCSPMKRAIATATPLADAIGQPLIVRDGIKECNYGEWEGKTKEEVDSEFHDDYVHWMTEPAWNAPKGGESAVQVRNRAMTVIAEIEEQYTEGNVLMVAHRTTLRIVLCSLLGIDLGRYRDRLEYPAASLSVVSFKKYGPLLERMGDRSFMPKELQAREG</sequence>
<dbReference type="InterPro" id="IPR005952">
    <property type="entry name" value="Phosphogly_mut1"/>
</dbReference>
<feature type="binding site" evidence="6">
    <location>
        <begin position="83"/>
        <end position="86"/>
    </location>
    <ligand>
        <name>substrate</name>
    </ligand>
</feature>
<comment type="similarity">
    <text evidence="1">Belongs to the phosphoglycerate mutase family. BPG-dependent PGAM subfamily.</text>
</comment>
<dbReference type="EMBL" id="LJZR01000010">
    <property type="protein sequence ID" value="KPQ35714.1"/>
    <property type="molecule type" value="Genomic_DNA"/>
</dbReference>
<evidence type="ECO:0000256" key="6">
    <source>
        <dbReference type="PIRSR" id="PIRSR613078-2"/>
    </source>
</evidence>
<evidence type="ECO:0000256" key="3">
    <source>
        <dbReference type="ARBA" id="ARBA00023152"/>
    </source>
</evidence>
<proteinExistence type="inferred from homology"/>
<evidence type="ECO:0000256" key="2">
    <source>
        <dbReference type="ARBA" id="ARBA00012028"/>
    </source>
</evidence>
<dbReference type="GO" id="GO:0004619">
    <property type="term" value="F:phosphoglycerate mutase activity"/>
    <property type="evidence" value="ECO:0007669"/>
    <property type="project" value="UniProtKB-EC"/>
</dbReference>
<dbReference type="GO" id="GO:0006096">
    <property type="term" value="P:glycolytic process"/>
    <property type="evidence" value="ECO:0007669"/>
    <property type="project" value="UniProtKB-KW"/>
</dbReference>
<feature type="binding site" evidence="6">
    <location>
        <position position="59"/>
    </location>
    <ligand>
        <name>substrate</name>
    </ligand>
</feature>
<keyword evidence="3" id="KW-0324">Glycolysis</keyword>
<gene>
    <name evidence="7" type="primary">gpmB-2</name>
    <name evidence="7" type="ORF">HLUCCA11_09105</name>
</gene>
<dbReference type="PANTHER" id="PTHR11931">
    <property type="entry name" value="PHOSPHOGLYCERATE MUTASE"/>
    <property type="match status" value="1"/>
</dbReference>
<organism evidence="7 8">
    <name type="scientific">Phormidesmis priestleyi Ana</name>
    <dbReference type="NCBI Taxonomy" id="1666911"/>
    <lineage>
        <taxon>Bacteria</taxon>
        <taxon>Bacillati</taxon>
        <taxon>Cyanobacteriota</taxon>
        <taxon>Cyanophyceae</taxon>
        <taxon>Leptolyngbyales</taxon>
        <taxon>Leptolyngbyaceae</taxon>
        <taxon>Phormidesmis</taxon>
    </lineage>
</organism>
<evidence type="ECO:0000313" key="7">
    <source>
        <dbReference type="EMBL" id="KPQ35714.1"/>
    </source>
</evidence>
<dbReference type="EC" id="5.4.2.11" evidence="2"/>
<evidence type="ECO:0000256" key="5">
    <source>
        <dbReference type="PIRSR" id="PIRSR613078-1"/>
    </source>
</evidence>
<dbReference type="SUPFAM" id="SSF53254">
    <property type="entry name" value="Phosphoglycerate mutase-like"/>
    <property type="match status" value="1"/>
</dbReference>
<reference evidence="7 8" key="1">
    <citation type="submission" date="2015-09" db="EMBL/GenBank/DDBJ databases">
        <title>Identification and resolution of microdiversity through metagenomic sequencing of parallel consortia.</title>
        <authorList>
            <person name="Nelson W.C."/>
            <person name="Romine M.F."/>
            <person name="Lindemann S.R."/>
        </authorList>
    </citation>
    <scope>NUCLEOTIDE SEQUENCE [LARGE SCALE GENOMIC DNA]</scope>
    <source>
        <strain evidence="7">Ana</strain>
    </source>
</reference>
<feature type="binding site" evidence="6">
    <location>
        <position position="94"/>
    </location>
    <ligand>
        <name>substrate</name>
    </ligand>
</feature>
<dbReference type="STRING" id="1666911.HLUCCA11_09105"/>
<evidence type="ECO:0000256" key="1">
    <source>
        <dbReference type="ARBA" id="ARBA00006717"/>
    </source>
</evidence>
<evidence type="ECO:0000313" key="8">
    <source>
        <dbReference type="Proteomes" id="UP000050465"/>
    </source>
</evidence>
<dbReference type="Pfam" id="PF00300">
    <property type="entry name" value="His_Phos_1"/>
    <property type="match status" value="1"/>
</dbReference>
<feature type="active site" description="Proton donor/acceptor" evidence="5">
    <location>
        <position position="83"/>
    </location>
</feature>
<dbReference type="CDD" id="cd07067">
    <property type="entry name" value="HP_PGM_like"/>
    <property type="match status" value="1"/>
</dbReference>
<keyword evidence="4 7" id="KW-0413">Isomerase</keyword>
<dbReference type="Proteomes" id="UP000050465">
    <property type="component" value="Unassembled WGS sequence"/>
</dbReference>
<comment type="caution">
    <text evidence="7">The sequence shown here is derived from an EMBL/GenBank/DDBJ whole genome shotgun (WGS) entry which is preliminary data.</text>
</comment>